<organism evidence="2">
    <name type="scientific">Pithovirus LCPAC202</name>
    <dbReference type="NCBI Taxonomy" id="2506592"/>
    <lineage>
        <taxon>Viruses</taxon>
        <taxon>Pithoviruses</taxon>
    </lineage>
</organism>
<feature type="domain" description="Rad50/SbcC-type AAA" evidence="1">
    <location>
        <begin position="2"/>
        <end position="281"/>
    </location>
</feature>
<evidence type="ECO:0000259" key="1">
    <source>
        <dbReference type="Pfam" id="PF13476"/>
    </source>
</evidence>
<dbReference type="CDD" id="cd00267">
    <property type="entry name" value="ABC_ATPase"/>
    <property type="match status" value="1"/>
</dbReference>
<dbReference type="EMBL" id="MK500512">
    <property type="protein sequence ID" value="QBK91163.1"/>
    <property type="molecule type" value="Genomic_DNA"/>
</dbReference>
<dbReference type="PANTHER" id="PTHR32114:SF2">
    <property type="entry name" value="ABC TRANSPORTER ABCH.3"/>
    <property type="match status" value="1"/>
</dbReference>
<reference evidence="2" key="1">
    <citation type="journal article" date="2019" name="MBio">
        <title>Virus Genomes from Deep Sea Sediments Expand the Ocean Megavirome and Support Independent Origins of Viral Gigantism.</title>
        <authorList>
            <person name="Backstrom D."/>
            <person name="Yutin N."/>
            <person name="Jorgensen S.L."/>
            <person name="Dharamshi J."/>
            <person name="Homa F."/>
            <person name="Zaremba-Niedwiedzka K."/>
            <person name="Spang A."/>
            <person name="Wolf Y.I."/>
            <person name="Koonin E.V."/>
            <person name="Ettema T.J."/>
        </authorList>
    </citation>
    <scope>NUCLEOTIDE SEQUENCE</scope>
</reference>
<dbReference type="PANTHER" id="PTHR32114">
    <property type="entry name" value="ABC TRANSPORTER ABCH.3"/>
    <property type="match status" value="1"/>
</dbReference>
<gene>
    <name evidence="2" type="ORF">LCPAC202_01370</name>
</gene>
<dbReference type="Gene3D" id="3.40.50.300">
    <property type="entry name" value="P-loop containing nucleotide triphosphate hydrolases"/>
    <property type="match status" value="2"/>
</dbReference>
<dbReference type="SUPFAM" id="SSF52540">
    <property type="entry name" value="P-loop containing nucleoside triphosphate hydrolases"/>
    <property type="match status" value="1"/>
</dbReference>
<name>A0A481Z5I8_9VIRU</name>
<evidence type="ECO:0000313" key="2">
    <source>
        <dbReference type="EMBL" id="QBK91163.1"/>
    </source>
</evidence>
<dbReference type="InterPro" id="IPR038729">
    <property type="entry name" value="Rad50/SbcC_AAA"/>
</dbReference>
<dbReference type="Pfam" id="PF13476">
    <property type="entry name" value="AAA_23"/>
    <property type="match status" value="1"/>
</dbReference>
<protein>
    <submittedName>
        <fullName evidence="2">Chromosome segregation ATPase</fullName>
    </submittedName>
</protein>
<proteinExistence type="predicted"/>
<accession>A0A481Z5I8</accession>
<sequence length="979" mass="113150">MKLKLINFRCHIDETYYFTEHQITLLKGEPGNGKTTVFNAIWWVLYGHLRGVGHHMSSTKRTTVQVTFDQLPSLGKGISIQRQNHPNKFILTIDQPIYGSGAKESHQGEIAQQLVNRVFGSKDTWKAVSYILQGEQCLLLSGSKQDRLKLLESLSFHEDNPKEAIDKIDQQLTIEREKFKLMEMSFQKECQRLTEELSKGATPPNSSVERLSQLEQELSKYQIKLNREQEQERERFKLIGLSNHLQNETRTIKLDTAFQFTTQEIILKLKDTNLRIGKIESQLEDTRLKIAHFDATEGKDSKRVEEQLKSAHQQKQLYLNNLNLIKQNLHGSKSRHMGIEKEIESFRREILSMENYLLTLRSWIVGEKERLFPLPEKGKWPTLLQLGQITQVERDRQINSQRATTMKIEYNSSISSLLNQWEEKLRAMEEQSLKSTIINKVISLRFNVRELQTELGLINEGNTTINTIRDAQILQERLGKIVIDKRKTLRDKESSVALLFCPKCNQTLSIKNGNLTSDSRLPASPDEIEQLKIYIFKLSQLDKLISTLISSWDGIVIVSDQTIDLNKINQPILQLRSEIQNLRQIRWISSPEMSSVRCKSLVTFKSKMEEEEKMIQSKESFNQTIHQKSSSLIKIQEEIDQRMTEIEKLNLEMIAPVDQKILALEQEKDHYDHKLSVSPISKWRDEVIVLKQEIIEIRQKENKFKLVISKQEILTSQLRLKEGEISQIGINLQKLGESLLQTITSQIVIQNQNLISLRRGIRISEWQERLTIDRNELISQQSSLADLEELRKTAERVEYQRLIETITSINSTMNQLFGSLFDDEITVELELFKKLKTKNRTKPQVNCLIHYKGSTYDQPSSISGGEKNRLNLGMILALNLVSSSPLILLDECTCFLNNRLRIQCMESVREMMGQCKTIICVSHEDNEASYDNIVEVLPKISPKVDFNHSFSLRPPGPFLMVTIQNNSTSKPKLSLQKES</sequence>
<dbReference type="InterPro" id="IPR027417">
    <property type="entry name" value="P-loop_NTPase"/>
</dbReference>